<protein>
    <recommendedName>
        <fullName evidence="1">diguanylate cyclase</fullName>
        <ecNumber evidence="1">2.7.7.65</ecNumber>
    </recommendedName>
</protein>
<dbReference type="EC" id="2.7.7.65" evidence="1"/>
<keyword evidence="4" id="KW-0548">Nucleotidyltransferase</keyword>
<keyword evidence="4" id="KW-0808">Transferase</keyword>
<gene>
    <name evidence="4" type="ORF">NWE54_14480</name>
</gene>
<dbReference type="InterPro" id="IPR035965">
    <property type="entry name" value="PAS-like_dom_sf"/>
</dbReference>
<dbReference type="PROSITE" id="PS50887">
    <property type="entry name" value="GGDEF"/>
    <property type="match status" value="1"/>
</dbReference>
<dbReference type="SUPFAM" id="SSF55785">
    <property type="entry name" value="PYP-like sensor domain (PAS domain)"/>
    <property type="match status" value="1"/>
</dbReference>
<dbReference type="Pfam" id="PF00990">
    <property type="entry name" value="GGDEF"/>
    <property type="match status" value="1"/>
</dbReference>
<dbReference type="AlphaFoldDB" id="A0A9E7ZUI7"/>
<proteinExistence type="predicted"/>
<dbReference type="FunFam" id="3.30.70.270:FF:000001">
    <property type="entry name" value="Diguanylate cyclase domain protein"/>
    <property type="match status" value="1"/>
</dbReference>
<evidence type="ECO:0000256" key="1">
    <source>
        <dbReference type="ARBA" id="ARBA00012528"/>
    </source>
</evidence>
<evidence type="ECO:0000259" key="3">
    <source>
        <dbReference type="PROSITE" id="PS50887"/>
    </source>
</evidence>
<comment type="catalytic activity">
    <reaction evidence="2">
        <text>2 GTP = 3',3'-c-di-GMP + 2 diphosphate</text>
        <dbReference type="Rhea" id="RHEA:24898"/>
        <dbReference type="ChEBI" id="CHEBI:33019"/>
        <dbReference type="ChEBI" id="CHEBI:37565"/>
        <dbReference type="ChEBI" id="CHEBI:58805"/>
        <dbReference type="EC" id="2.7.7.65"/>
    </reaction>
</comment>
<dbReference type="GO" id="GO:0043709">
    <property type="term" value="P:cell adhesion involved in single-species biofilm formation"/>
    <property type="evidence" value="ECO:0007669"/>
    <property type="project" value="TreeGrafter"/>
</dbReference>
<dbReference type="Pfam" id="PF12860">
    <property type="entry name" value="PAS_7"/>
    <property type="match status" value="2"/>
</dbReference>
<name>A0A9E7ZUI7_9HYPH</name>
<dbReference type="PANTHER" id="PTHR45138:SF9">
    <property type="entry name" value="DIGUANYLATE CYCLASE DGCM-RELATED"/>
    <property type="match status" value="1"/>
</dbReference>
<accession>A0A9E7ZUI7</accession>
<evidence type="ECO:0000256" key="2">
    <source>
        <dbReference type="ARBA" id="ARBA00034247"/>
    </source>
</evidence>
<dbReference type="CDD" id="cd01949">
    <property type="entry name" value="GGDEF"/>
    <property type="match status" value="1"/>
</dbReference>
<dbReference type="EMBL" id="CP102774">
    <property type="protein sequence ID" value="UZF85044.1"/>
    <property type="molecule type" value="Genomic_DNA"/>
</dbReference>
<dbReference type="InterPro" id="IPR029787">
    <property type="entry name" value="Nucleotide_cyclase"/>
</dbReference>
<dbReference type="InterPro" id="IPR043128">
    <property type="entry name" value="Rev_trsase/Diguanyl_cyclase"/>
</dbReference>
<reference evidence="4" key="1">
    <citation type="submission" date="2022-08" db="EMBL/GenBank/DDBJ databases">
        <title>Complete Genome Sequences of 2 Bosea sp. soil isolates.</title>
        <authorList>
            <person name="Alvarez Arevalo M."/>
            <person name="Sterndorff E.B."/>
            <person name="Faurdal D."/>
            <person name="Joergensen T.S."/>
            <person name="Weber T."/>
        </authorList>
    </citation>
    <scope>NUCLEOTIDE SEQUENCE</scope>
    <source>
        <strain evidence="4">NBC_00436</strain>
    </source>
</reference>
<organism evidence="4">
    <name type="scientific">Bosea sp. NBC_00436</name>
    <dbReference type="NCBI Taxonomy" id="2969620"/>
    <lineage>
        <taxon>Bacteria</taxon>
        <taxon>Pseudomonadati</taxon>
        <taxon>Pseudomonadota</taxon>
        <taxon>Alphaproteobacteria</taxon>
        <taxon>Hyphomicrobiales</taxon>
        <taxon>Boseaceae</taxon>
        <taxon>Bosea</taxon>
    </lineage>
</organism>
<dbReference type="GO" id="GO:1902201">
    <property type="term" value="P:negative regulation of bacterial-type flagellum-dependent cell motility"/>
    <property type="evidence" value="ECO:0007669"/>
    <property type="project" value="TreeGrafter"/>
</dbReference>
<dbReference type="InterPro" id="IPR000160">
    <property type="entry name" value="GGDEF_dom"/>
</dbReference>
<dbReference type="SUPFAM" id="SSF55073">
    <property type="entry name" value="Nucleotide cyclase"/>
    <property type="match status" value="1"/>
</dbReference>
<evidence type="ECO:0000313" key="4">
    <source>
        <dbReference type="EMBL" id="UZF85044.1"/>
    </source>
</evidence>
<dbReference type="InterPro" id="IPR050469">
    <property type="entry name" value="Diguanylate_Cyclase"/>
</dbReference>
<dbReference type="NCBIfam" id="TIGR00254">
    <property type="entry name" value="GGDEF"/>
    <property type="match status" value="1"/>
</dbReference>
<dbReference type="GO" id="GO:0052621">
    <property type="term" value="F:diguanylate cyclase activity"/>
    <property type="evidence" value="ECO:0007669"/>
    <property type="project" value="UniProtKB-EC"/>
</dbReference>
<dbReference type="PANTHER" id="PTHR45138">
    <property type="entry name" value="REGULATORY COMPONENTS OF SENSORY TRANSDUCTION SYSTEM"/>
    <property type="match status" value="1"/>
</dbReference>
<dbReference type="SMART" id="SM00267">
    <property type="entry name" value="GGDEF"/>
    <property type="match status" value="1"/>
</dbReference>
<dbReference type="GO" id="GO:0005886">
    <property type="term" value="C:plasma membrane"/>
    <property type="evidence" value="ECO:0007669"/>
    <property type="project" value="TreeGrafter"/>
</dbReference>
<sequence>MIVSRYLHESFDVLSVGVCEYDAEHRAVGWNRTFLHFFPEDDGLIYPGEPYTENLRRFYRLRLAPEEMHDLDRYVAEGVARHENQTQAFEFLHHGRRLRANSLLAPCGGRVRMWQMLETPRRAGAGAEAMLPAFEALRFIPDGAMLLDDEDRIIATNDAFRELYDIPADTLVVGLKFDEIVSECWRGVSAVAGLRASILNGLRYDGAPFEIELPGQRWRRVVARHTLEGLSCFIHADTTATKRQQAALLAAQDALRQANAELVMLAQTDGLTGLANRRRFIECLASEAERPQSLALLIVDVDHFKAINDQFGHVAGDTCLRLVAQIIDGPPTGRARLVARLGGEEFGVLMADATPEEAMAVAEAIRQALARAPWRAVDTQLQGATVSVGLCCGHGPLDGDALYAHADAALYAAKRNGRDRIETAHLPAAASLKAG</sequence>
<dbReference type="Gene3D" id="3.30.70.270">
    <property type="match status" value="1"/>
</dbReference>
<feature type="domain" description="GGDEF" evidence="3">
    <location>
        <begin position="292"/>
        <end position="426"/>
    </location>
</feature>